<protein>
    <submittedName>
        <fullName evidence="1">Uncharacterized protein</fullName>
    </submittedName>
</protein>
<dbReference type="EMBL" id="JQED01000024">
    <property type="protein sequence ID" value="KGJ92038.1"/>
    <property type="molecule type" value="Genomic_DNA"/>
</dbReference>
<proteinExistence type="predicted"/>
<sequence length="203" mass="22627">MDLSYFYQKNADGSTLFDANQKPLLRKQITKTLEALQAQIAQNAKVETIDRFCAGVIELRQWHWLADYNEHIAILEFNANLPVVAVAENGDDVFAEPKDLPDEPIRPALLTVDEFKSANKALFDSYNKKQGVKINGYQVSLNKDNSDGLVSIKAGYELAGDDIFPTNFIADNASGTVSIRLDNFAEFSNFALQFLAARNALFN</sequence>
<accession>A0A099KQU8</accession>
<gene>
    <name evidence="1" type="ORF">ND2E_3146</name>
</gene>
<reference evidence="1 2" key="1">
    <citation type="submission" date="2014-08" db="EMBL/GenBank/DDBJ databases">
        <title>Genomic and Phenotypic Diversity of Colwellia psychrerythraea strains from Disparate Marine Basins.</title>
        <authorList>
            <person name="Techtmann S.M."/>
            <person name="Stelling S.C."/>
            <person name="Utturkar S.M."/>
            <person name="Alshibli N."/>
            <person name="Harris A."/>
            <person name="Brown S.D."/>
            <person name="Hazen T.C."/>
        </authorList>
    </citation>
    <scope>NUCLEOTIDE SEQUENCE [LARGE SCALE GENOMIC DNA]</scope>
    <source>
        <strain evidence="1 2">ND2E</strain>
    </source>
</reference>
<dbReference type="PATRIC" id="fig|28229.4.peg.2192"/>
<organism evidence="1 2">
    <name type="scientific">Colwellia psychrerythraea</name>
    <name type="common">Vibrio psychroerythus</name>
    <dbReference type="NCBI Taxonomy" id="28229"/>
    <lineage>
        <taxon>Bacteria</taxon>
        <taxon>Pseudomonadati</taxon>
        <taxon>Pseudomonadota</taxon>
        <taxon>Gammaproteobacteria</taxon>
        <taxon>Alteromonadales</taxon>
        <taxon>Colwelliaceae</taxon>
        <taxon>Colwellia</taxon>
    </lineage>
</organism>
<dbReference type="RefSeq" id="WP_033093896.1">
    <property type="nucleotide sequence ID" value="NZ_JQED01000024.1"/>
</dbReference>
<dbReference type="Proteomes" id="UP000029843">
    <property type="component" value="Unassembled WGS sequence"/>
</dbReference>
<dbReference type="OrthoDB" id="9814495at2"/>
<evidence type="ECO:0000313" key="1">
    <source>
        <dbReference type="EMBL" id="KGJ92038.1"/>
    </source>
</evidence>
<evidence type="ECO:0000313" key="2">
    <source>
        <dbReference type="Proteomes" id="UP000029843"/>
    </source>
</evidence>
<dbReference type="AlphaFoldDB" id="A0A099KQU8"/>
<comment type="caution">
    <text evidence="1">The sequence shown here is derived from an EMBL/GenBank/DDBJ whole genome shotgun (WGS) entry which is preliminary data.</text>
</comment>
<name>A0A099KQU8_COLPS</name>